<evidence type="ECO:0000313" key="3">
    <source>
        <dbReference type="Proteomes" id="UP000237923"/>
    </source>
</evidence>
<dbReference type="Proteomes" id="UP000237923">
    <property type="component" value="Unassembled WGS sequence"/>
</dbReference>
<dbReference type="EMBL" id="OKQU01000001">
    <property type="protein sequence ID" value="SPE07124.1"/>
    <property type="molecule type" value="Genomic_DNA"/>
</dbReference>
<evidence type="ECO:0000313" key="1">
    <source>
        <dbReference type="EMBL" id="SPD91845.1"/>
    </source>
</evidence>
<organism evidence="2 3">
    <name type="scientific">Leuconostoc suionicum</name>
    <dbReference type="NCBI Taxonomy" id="1511761"/>
    <lineage>
        <taxon>Bacteria</taxon>
        <taxon>Bacillati</taxon>
        <taxon>Bacillota</taxon>
        <taxon>Bacilli</taxon>
        <taxon>Lactobacillales</taxon>
        <taxon>Lactobacillaceae</taxon>
        <taxon>Leuconostoc</taxon>
    </lineage>
</organism>
<evidence type="ECO:0000313" key="2">
    <source>
        <dbReference type="EMBL" id="SPE07124.1"/>
    </source>
</evidence>
<evidence type="ECO:0000313" key="4">
    <source>
        <dbReference type="Proteomes" id="UP000239237"/>
    </source>
</evidence>
<reference evidence="1 4" key="2">
    <citation type="submission" date="2018-02" db="EMBL/GenBank/DDBJ databases">
        <authorList>
            <person name="Rodrigo-Torres L."/>
            <person name="Arahal R. D."/>
            <person name="Lucena T."/>
        </authorList>
    </citation>
    <scope>NUCLEOTIDE SEQUENCE [LARGE SCALE GENOMIC DNA]</scope>
    <source>
        <strain evidence="1 4">CECT 8486</strain>
    </source>
</reference>
<sequence>MALFFLRGHVKCINVSIRESATLIKIILLKTR</sequence>
<dbReference type="AlphaFoldDB" id="A0A2N9K967"/>
<reference evidence="2 3" key="1">
    <citation type="submission" date="2018-02" db="EMBL/GenBank/DDBJ databases">
        <authorList>
            <person name="Cohen D.B."/>
            <person name="Kent A.D."/>
        </authorList>
    </citation>
    <scope>NUCLEOTIDE SEQUENCE [LARGE SCALE GENOMIC DNA]</scope>
    <source>
        <strain evidence="2 3">CECT 9216</strain>
    </source>
</reference>
<proteinExistence type="predicted"/>
<dbReference type="EMBL" id="OKQR01000001">
    <property type="protein sequence ID" value="SPD91845.1"/>
    <property type="molecule type" value="Genomic_DNA"/>
</dbReference>
<protein>
    <submittedName>
        <fullName evidence="2">Uncharacterized protein</fullName>
    </submittedName>
</protein>
<keyword evidence="4" id="KW-1185">Reference proteome</keyword>
<name>A0A2N9K967_9LACO</name>
<gene>
    <name evidence="1" type="ORF">LES8486_00832</name>
    <name evidence="2" type="ORF">LES9216_00979</name>
</gene>
<accession>A0A2N9K967</accession>
<dbReference type="Proteomes" id="UP000239237">
    <property type="component" value="Unassembled WGS sequence"/>
</dbReference>